<dbReference type="PANTHER" id="PTHR19432:SF35">
    <property type="entry name" value="SOLUTE CARRIER FAMILY 45 MEMBER 3 ISOFORM X1"/>
    <property type="match status" value="1"/>
</dbReference>
<evidence type="ECO:0000256" key="2">
    <source>
        <dbReference type="ARBA" id="ARBA00022448"/>
    </source>
</evidence>
<dbReference type="PROSITE" id="PS50850">
    <property type="entry name" value="MFS"/>
    <property type="match status" value="1"/>
</dbReference>
<keyword evidence="5 6" id="KW-0472">Membrane</keyword>
<dbReference type="PANTHER" id="PTHR19432">
    <property type="entry name" value="SUGAR TRANSPORTER"/>
    <property type="match status" value="1"/>
</dbReference>
<dbReference type="AlphaFoldDB" id="A0A1G8XUW3"/>
<dbReference type="Proteomes" id="UP000198510">
    <property type="component" value="Unassembled WGS sequence"/>
</dbReference>
<dbReference type="InterPro" id="IPR011701">
    <property type="entry name" value="MFS"/>
</dbReference>
<name>A0A1G8XUW3_9BACT</name>
<keyword evidence="3 6" id="KW-0812">Transmembrane</keyword>
<feature type="transmembrane region" description="Helical" evidence="6">
    <location>
        <begin position="240"/>
        <end position="257"/>
    </location>
</feature>
<dbReference type="Pfam" id="PF07690">
    <property type="entry name" value="MFS_1"/>
    <property type="match status" value="2"/>
</dbReference>
<feature type="transmembrane region" description="Helical" evidence="6">
    <location>
        <begin position="440"/>
        <end position="460"/>
    </location>
</feature>
<dbReference type="GO" id="GO:0016020">
    <property type="term" value="C:membrane"/>
    <property type="evidence" value="ECO:0007669"/>
    <property type="project" value="UniProtKB-SubCell"/>
</dbReference>
<organism evidence="8 9">
    <name type="scientific">Catalinimonas alkaloidigena</name>
    <dbReference type="NCBI Taxonomy" id="1075417"/>
    <lineage>
        <taxon>Bacteria</taxon>
        <taxon>Pseudomonadati</taxon>
        <taxon>Bacteroidota</taxon>
        <taxon>Cytophagia</taxon>
        <taxon>Cytophagales</taxon>
        <taxon>Catalimonadaceae</taxon>
        <taxon>Catalinimonas</taxon>
    </lineage>
</organism>
<sequence length="515" mass="55873">MSAHKPRLSFWQIWNMSFGFLGIQFGFALQNANVSRIFETLGAEVDEIPILWIAAPVTGLLIQPIIGHMSDHTWGRLGRRRPYFLAGAILASLALFLMPNSPSLWVAAGMLWMMDASINVSMEPFRAFVGDMLPSAQRTTGFAMQSFFIGLGAVVASALPYMMSNWFGVDNTAAEGLIPASVRWSFYLGGATFLLAVLWTVFKSHEYSPEELRRFEEASPLAHATPTETTLPASRYLQHGLLWLAVGLVASLLFFIAELDRQLYVLSGGVATYGLLQLIAGWSVQRHSHNGLVSIITDLYRMPPTMGQLAVVQFFSWLALFAMWIYTTSAVTAHIYGTTDTTSALYNQGADWVGVLFAVYNGVAALAAFLLPVLAARTSRRMTHLIALVLGGIGLASIYVIANPDLLLVSMVLIGIAWASILSMPYAMLTGSLPAHKMGVYMGIFNFFIVIPQITAAAILGFMVRGLFGGEAVYALVVGGVSMVVAGFLTLRVRDVDDAPGVPSAIGATETALHR</sequence>
<keyword evidence="9" id="KW-1185">Reference proteome</keyword>
<evidence type="ECO:0000259" key="7">
    <source>
        <dbReference type="PROSITE" id="PS50850"/>
    </source>
</evidence>
<dbReference type="STRING" id="1075417.SAMN05421823_101464"/>
<dbReference type="SUPFAM" id="SSF103473">
    <property type="entry name" value="MFS general substrate transporter"/>
    <property type="match status" value="1"/>
</dbReference>
<feature type="transmembrane region" description="Helical" evidence="6">
    <location>
        <begin position="50"/>
        <end position="70"/>
    </location>
</feature>
<evidence type="ECO:0000256" key="3">
    <source>
        <dbReference type="ARBA" id="ARBA00022692"/>
    </source>
</evidence>
<feature type="transmembrane region" description="Helical" evidence="6">
    <location>
        <begin position="82"/>
        <end position="98"/>
    </location>
</feature>
<accession>A0A1G8XUW3</accession>
<feature type="domain" description="Major facilitator superfamily (MFS) profile" evidence="7">
    <location>
        <begin position="305"/>
        <end position="515"/>
    </location>
</feature>
<reference evidence="8 9" key="1">
    <citation type="submission" date="2016-10" db="EMBL/GenBank/DDBJ databases">
        <authorList>
            <person name="de Groot N.N."/>
        </authorList>
    </citation>
    <scope>NUCLEOTIDE SEQUENCE [LARGE SCALE GENOMIC DNA]</scope>
    <source>
        <strain evidence="8 9">DSM 25186</strain>
    </source>
</reference>
<comment type="subcellular location">
    <subcellularLocation>
        <location evidence="1">Membrane</location>
        <topology evidence="1">Multi-pass membrane protein</topology>
    </subcellularLocation>
</comment>
<dbReference type="OrthoDB" id="7584869at2"/>
<evidence type="ECO:0000256" key="4">
    <source>
        <dbReference type="ARBA" id="ARBA00022989"/>
    </source>
</evidence>
<feature type="transmembrane region" description="Helical" evidence="6">
    <location>
        <begin position="12"/>
        <end position="30"/>
    </location>
</feature>
<evidence type="ECO:0000256" key="1">
    <source>
        <dbReference type="ARBA" id="ARBA00004141"/>
    </source>
</evidence>
<keyword evidence="2" id="KW-0813">Transport</keyword>
<evidence type="ECO:0000256" key="5">
    <source>
        <dbReference type="ARBA" id="ARBA00023136"/>
    </source>
</evidence>
<dbReference type="GO" id="GO:0022857">
    <property type="term" value="F:transmembrane transporter activity"/>
    <property type="evidence" value="ECO:0007669"/>
    <property type="project" value="InterPro"/>
</dbReference>
<feature type="transmembrane region" description="Helical" evidence="6">
    <location>
        <begin position="305"/>
        <end position="326"/>
    </location>
</feature>
<feature type="transmembrane region" description="Helical" evidence="6">
    <location>
        <begin position="472"/>
        <end position="491"/>
    </location>
</feature>
<dbReference type="InterPro" id="IPR020846">
    <property type="entry name" value="MFS_dom"/>
</dbReference>
<dbReference type="Gene3D" id="1.20.1250.20">
    <property type="entry name" value="MFS general substrate transporter like domains"/>
    <property type="match status" value="2"/>
</dbReference>
<evidence type="ECO:0000313" key="9">
    <source>
        <dbReference type="Proteomes" id="UP000198510"/>
    </source>
</evidence>
<feature type="transmembrane region" description="Helical" evidence="6">
    <location>
        <begin position="408"/>
        <end position="428"/>
    </location>
</feature>
<feature type="transmembrane region" description="Helical" evidence="6">
    <location>
        <begin position="184"/>
        <end position="202"/>
    </location>
</feature>
<feature type="transmembrane region" description="Helical" evidence="6">
    <location>
        <begin position="142"/>
        <end position="164"/>
    </location>
</feature>
<feature type="transmembrane region" description="Helical" evidence="6">
    <location>
        <begin position="352"/>
        <end position="373"/>
    </location>
</feature>
<protein>
    <submittedName>
        <fullName evidence="8">Maltose/moltooligosaccharide transporter</fullName>
    </submittedName>
</protein>
<dbReference type="RefSeq" id="WP_089678520.1">
    <property type="nucleotide sequence ID" value="NZ_FNFO01000001.1"/>
</dbReference>
<dbReference type="InterPro" id="IPR036259">
    <property type="entry name" value="MFS_trans_sf"/>
</dbReference>
<keyword evidence="4 6" id="KW-1133">Transmembrane helix</keyword>
<feature type="transmembrane region" description="Helical" evidence="6">
    <location>
        <begin position="263"/>
        <end position="284"/>
    </location>
</feature>
<proteinExistence type="predicted"/>
<evidence type="ECO:0000256" key="6">
    <source>
        <dbReference type="SAM" id="Phobius"/>
    </source>
</evidence>
<gene>
    <name evidence="8" type="ORF">SAMN05421823_101464</name>
</gene>
<feature type="transmembrane region" description="Helical" evidence="6">
    <location>
        <begin position="385"/>
        <end position="402"/>
    </location>
</feature>
<dbReference type="EMBL" id="FNFO01000001">
    <property type="protein sequence ID" value="SDJ93570.1"/>
    <property type="molecule type" value="Genomic_DNA"/>
</dbReference>
<evidence type="ECO:0000313" key="8">
    <source>
        <dbReference type="EMBL" id="SDJ93570.1"/>
    </source>
</evidence>